<proteinExistence type="predicted"/>
<accession>A0A6V7W354</accession>
<feature type="signal peptide" evidence="1">
    <location>
        <begin position="1"/>
        <end position="26"/>
    </location>
</feature>
<gene>
    <name evidence="2" type="ORF">MENT_LOCUS33763</name>
</gene>
<name>A0A6V7W354_MELEN</name>
<feature type="chain" id="PRO_5027975698" evidence="1">
    <location>
        <begin position="27"/>
        <end position="130"/>
    </location>
</feature>
<sequence length="130" mass="14450">MASLNNIFLVLLLFLNLFILFKPINCDCIHENYYCNNGNNCCSGLNCKTNTNGDYQCMHYGCGKRGARCDTGKIYLYCCAGFICSNNAKTCDTCLKENDPCKVNHFKCCGDLECNDGLCAKRNQPPPING</sequence>
<dbReference type="AlphaFoldDB" id="A0A6V7W354"/>
<reference evidence="2 3" key="1">
    <citation type="submission" date="2020-08" db="EMBL/GenBank/DDBJ databases">
        <authorList>
            <person name="Koutsovoulos G."/>
            <person name="Danchin GJ E."/>
        </authorList>
    </citation>
    <scope>NUCLEOTIDE SEQUENCE [LARGE SCALE GENOMIC DNA]</scope>
</reference>
<evidence type="ECO:0000256" key="1">
    <source>
        <dbReference type="SAM" id="SignalP"/>
    </source>
</evidence>
<evidence type="ECO:0000313" key="2">
    <source>
        <dbReference type="EMBL" id="CAD2181605.1"/>
    </source>
</evidence>
<protein>
    <submittedName>
        <fullName evidence="2">Uncharacterized protein</fullName>
    </submittedName>
</protein>
<organism evidence="2 3">
    <name type="scientific">Meloidogyne enterolobii</name>
    <name type="common">Root-knot nematode worm</name>
    <name type="synonym">Meloidogyne mayaguensis</name>
    <dbReference type="NCBI Taxonomy" id="390850"/>
    <lineage>
        <taxon>Eukaryota</taxon>
        <taxon>Metazoa</taxon>
        <taxon>Ecdysozoa</taxon>
        <taxon>Nematoda</taxon>
        <taxon>Chromadorea</taxon>
        <taxon>Rhabditida</taxon>
        <taxon>Tylenchina</taxon>
        <taxon>Tylenchomorpha</taxon>
        <taxon>Tylenchoidea</taxon>
        <taxon>Meloidogynidae</taxon>
        <taxon>Meloidogyninae</taxon>
        <taxon>Meloidogyne</taxon>
    </lineage>
</organism>
<comment type="caution">
    <text evidence="2">The sequence shown here is derived from an EMBL/GenBank/DDBJ whole genome shotgun (WGS) entry which is preliminary data.</text>
</comment>
<dbReference type="Proteomes" id="UP000580250">
    <property type="component" value="Unassembled WGS sequence"/>
</dbReference>
<evidence type="ECO:0000313" key="3">
    <source>
        <dbReference type="Proteomes" id="UP000580250"/>
    </source>
</evidence>
<keyword evidence="1" id="KW-0732">Signal</keyword>
<dbReference type="EMBL" id="CAJEWN010000405">
    <property type="protein sequence ID" value="CAD2181605.1"/>
    <property type="molecule type" value="Genomic_DNA"/>
</dbReference>